<protein>
    <submittedName>
        <fullName evidence="1">Uncharacterized protein</fullName>
    </submittedName>
</protein>
<accession>A0A8X6LQU2</accession>
<keyword evidence="2" id="KW-1185">Reference proteome</keyword>
<comment type="caution">
    <text evidence="1">The sequence shown here is derived from an EMBL/GenBank/DDBJ whole genome shotgun (WGS) entry which is preliminary data.</text>
</comment>
<proteinExistence type="predicted"/>
<dbReference type="Proteomes" id="UP000887116">
    <property type="component" value="Unassembled WGS sequence"/>
</dbReference>
<dbReference type="OrthoDB" id="10360631at2759"/>
<evidence type="ECO:0000313" key="2">
    <source>
        <dbReference type="Proteomes" id="UP000887116"/>
    </source>
</evidence>
<organism evidence="1 2">
    <name type="scientific">Trichonephila clavata</name>
    <name type="common">Joro spider</name>
    <name type="synonym">Nephila clavata</name>
    <dbReference type="NCBI Taxonomy" id="2740835"/>
    <lineage>
        <taxon>Eukaryota</taxon>
        <taxon>Metazoa</taxon>
        <taxon>Ecdysozoa</taxon>
        <taxon>Arthropoda</taxon>
        <taxon>Chelicerata</taxon>
        <taxon>Arachnida</taxon>
        <taxon>Araneae</taxon>
        <taxon>Araneomorphae</taxon>
        <taxon>Entelegynae</taxon>
        <taxon>Araneoidea</taxon>
        <taxon>Nephilidae</taxon>
        <taxon>Trichonephila</taxon>
    </lineage>
</organism>
<dbReference type="AlphaFoldDB" id="A0A8X6LQU2"/>
<evidence type="ECO:0000313" key="1">
    <source>
        <dbReference type="EMBL" id="GFR19616.1"/>
    </source>
</evidence>
<gene>
    <name evidence="1" type="ORF">TNCT_99161</name>
</gene>
<reference evidence="1" key="1">
    <citation type="submission" date="2020-07" db="EMBL/GenBank/DDBJ databases">
        <title>Multicomponent nature underlies the extraordinary mechanical properties of spider dragline silk.</title>
        <authorList>
            <person name="Kono N."/>
            <person name="Nakamura H."/>
            <person name="Mori M."/>
            <person name="Yoshida Y."/>
            <person name="Ohtoshi R."/>
            <person name="Malay A.D."/>
            <person name="Moran D.A.P."/>
            <person name="Tomita M."/>
            <person name="Numata K."/>
            <person name="Arakawa K."/>
        </authorList>
    </citation>
    <scope>NUCLEOTIDE SEQUENCE</scope>
</reference>
<name>A0A8X6LQU2_TRICU</name>
<sequence>MDGEWTGFCLIPQGSFSPPPPSFLPFQLFLNTQSTEQTPLTARYEPQRNRHTFDWTFPMDDMIEGDIEEKLSALLALQPRGLKSELVFPRSGKIILAGVKSFVGRIATFTYAVKKKTPDVSTCVRNP</sequence>
<dbReference type="EMBL" id="BMAO01027790">
    <property type="protein sequence ID" value="GFR19616.1"/>
    <property type="molecule type" value="Genomic_DNA"/>
</dbReference>